<dbReference type="PANTHER" id="PTHR46796:SF13">
    <property type="entry name" value="HTH-TYPE TRANSCRIPTIONAL ACTIVATOR RHAS"/>
    <property type="match status" value="1"/>
</dbReference>
<dbReference type="PANTHER" id="PTHR46796">
    <property type="entry name" value="HTH-TYPE TRANSCRIPTIONAL ACTIVATOR RHAS-RELATED"/>
    <property type="match status" value="1"/>
</dbReference>
<dbReference type="InterPro" id="IPR050204">
    <property type="entry name" value="AraC_XylS_family_regulators"/>
</dbReference>
<protein>
    <submittedName>
        <fullName evidence="5">Helix-turn-helix domain-containing protein</fullName>
    </submittedName>
</protein>
<dbReference type="EMBL" id="JAYFUM010000021">
    <property type="protein sequence ID" value="MEA5140897.1"/>
    <property type="molecule type" value="Genomic_DNA"/>
</dbReference>
<dbReference type="Proteomes" id="UP001302949">
    <property type="component" value="Unassembled WGS sequence"/>
</dbReference>
<feature type="domain" description="HTH araC/xylS-type" evidence="4">
    <location>
        <begin position="154"/>
        <end position="253"/>
    </location>
</feature>
<keyword evidence="3" id="KW-0804">Transcription</keyword>
<evidence type="ECO:0000256" key="2">
    <source>
        <dbReference type="ARBA" id="ARBA00023125"/>
    </source>
</evidence>
<reference evidence="5 6" key="1">
    <citation type="submission" date="2023-12" db="EMBL/GenBank/DDBJ databases">
        <title>Novel species of the genus Arcicella isolated from rivers.</title>
        <authorList>
            <person name="Lu H."/>
        </authorList>
    </citation>
    <scope>NUCLEOTIDE SEQUENCE [LARGE SCALE GENOMIC DNA]</scope>
    <source>
        <strain evidence="5 6">KCTC 23307</strain>
    </source>
</reference>
<dbReference type="PROSITE" id="PS01124">
    <property type="entry name" value="HTH_ARAC_FAMILY_2"/>
    <property type="match status" value="1"/>
</dbReference>
<dbReference type="RefSeq" id="WP_323298054.1">
    <property type="nucleotide sequence ID" value="NZ_JAYFUM010000021.1"/>
</dbReference>
<evidence type="ECO:0000313" key="6">
    <source>
        <dbReference type="Proteomes" id="UP001302949"/>
    </source>
</evidence>
<keyword evidence="2" id="KW-0238">DNA-binding</keyword>
<dbReference type="InterPro" id="IPR009057">
    <property type="entry name" value="Homeodomain-like_sf"/>
</dbReference>
<proteinExistence type="predicted"/>
<dbReference type="Gene3D" id="1.10.10.60">
    <property type="entry name" value="Homeodomain-like"/>
    <property type="match status" value="1"/>
</dbReference>
<dbReference type="InterPro" id="IPR046532">
    <property type="entry name" value="DUF6597"/>
</dbReference>
<accession>A0ABU5QE21</accession>
<keyword evidence="6" id="KW-1185">Reference proteome</keyword>
<dbReference type="InterPro" id="IPR018060">
    <property type="entry name" value="HTH_AraC"/>
</dbReference>
<evidence type="ECO:0000256" key="1">
    <source>
        <dbReference type="ARBA" id="ARBA00023015"/>
    </source>
</evidence>
<dbReference type="SUPFAM" id="SSF46689">
    <property type="entry name" value="Homeodomain-like"/>
    <property type="match status" value="1"/>
</dbReference>
<organism evidence="5 6">
    <name type="scientific">Arcicella rigui</name>
    <dbReference type="NCBI Taxonomy" id="797020"/>
    <lineage>
        <taxon>Bacteria</taxon>
        <taxon>Pseudomonadati</taxon>
        <taxon>Bacteroidota</taxon>
        <taxon>Cytophagia</taxon>
        <taxon>Cytophagales</taxon>
        <taxon>Flectobacillaceae</taxon>
        <taxon>Arcicella</taxon>
    </lineage>
</organism>
<dbReference type="Pfam" id="PF20240">
    <property type="entry name" value="DUF6597"/>
    <property type="match status" value="1"/>
</dbReference>
<evidence type="ECO:0000259" key="4">
    <source>
        <dbReference type="PROSITE" id="PS01124"/>
    </source>
</evidence>
<evidence type="ECO:0000256" key="3">
    <source>
        <dbReference type="ARBA" id="ARBA00023163"/>
    </source>
</evidence>
<dbReference type="SMART" id="SM00342">
    <property type="entry name" value="HTH_ARAC"/>
    <property type="match status" value="1"/>
</dbReference>
<sequence length="254" mass="29115">MRFEKITPIDKLQPYIKYLVISEAQEEQQYKVFPSTALVMGFQYKGKLLICNAEDTNPLATAGITGLQNTFKVFKNTSNVGSILVYFTEVGISYFTDCPVNELFNQSIALDYLFDKNKVAETEDRLANALTDAARIKIVEKFLLNEIKERKEDLLIIEALKLIYASKGTIKIQEINEKLAISQSPFEKRFRKLIGTSPKKFASIVRFYAVLDDLNTPKTLTEIAYENNFFDQAHFIKDFKVFTGESPEHFKKKS</sequence>
<gene>
    <name evidence="5" type="ORF">VB248_17230</name>
</gene>
<name>A0ABU5QE21_9BACT</name>
<comment type="caution">
    <text evidence="5">The sequence shown here is derived from an EMBL/GenBank/DDBJ whole genome shotgun (WGS) entry which is preliminary data.</text>
</comment>
<evidence type="ECO:0000313" key="5">
    <source>
        <dbReference type="EMBL" id="MEA5140897.1"/>
    </source>
</evidence>
<dbReference type="Pfam" id="PF12833">
    <property type="entry name" value="HTH_18"/>
    <property type="match status" value="1"/>
</dbReference>
<keyword evidence="1" id="KW-0805">Transcription regulation</keyword>